<evidence type="ECO:0000259" key="1">
    <source>
        <dbReference type="Pfam" id="PF05239"/>
    </source>
</evidence>
<dbReference type="Gene3D" id="2.30.30.240">
    <property type="entry name" value="PRC-barrel domain"/>
    <property type="match status" value="2"/>
</dbReference>
<name>A0A1V4SX20_9CLOT</name>
<comment type="caution">
    <text evidence="2">The sequence shown here is derived from an EMBL/GenBank/DDBJ whole genome shotgun (WGS) entry which is preliminary data.</text>
</comment>
<gene>
    <name evidence="2" type="ORF">CLTHE_12980</name>
</gene>
<evidence type="ECO:0000313" key="3">
    <source>
        <dbReference type="Proteomes" id="UP000191448"/>
    </source>
</evidence>
<dbReference type="InterPro" id="IPR011033">
    <property type="entry name" value="PRC_barrel-like_sf"/>
</dbReference>
<dbReference type="InterPro" id="IPR027275">
    <property type="entry name" value="PRC-brl_dom"/>
</dbReference>
<dbReference type="AlphaFoldDB" id="A0A1V4SX20"/>
<sequence>MIRSKYFYMKKVYDKEGKYLGIIEDLVLDFFCGKIIGFKLSLSSLFSKKNFVPIDKVISINEKVIIEESVKFNGLYFKDIKRLEILNLNGHMLGVLEDLIINRENYNIVGLIVSTGIIEEIIKGKKIFLIEDCILGEQSIMYIGNKNIELKILAKGLVNREDGRKEKA</sequence>
<feature type="domain" description="PRC-barrel" evidence="1">
    <location>
        <begin position="10"/>
        <end position="67"/>
    </location>
</feature>
<organism evidence="2 3">
    <name type="scientific">Clostridium thermobutyricum DSM 4928</name>
    <dbReference type="NCBI Taxonomy" id="1121339"/>
    <lineage>
        <taxon>Bacteria</taxon>
        <taxon>Bacillati</taxon>
        <taxon>Bacillota</taxon>
        <taxon>Clostridia</taxon>
        <taxon>Eubacteriales</taxon>
        <taxon>Clostridiaceae</taxon>
        <taxon>Clostridium</taxon>
    </lineage>
</organism>
<dbReference type="EMBL" id="LTAY01000034">
    <property type="protein sequence ID" value="OPX48305.1"/>
    <property type="molecule type" value="Genomic_DNA"/>
</dbReference>
<dbReference type="RefSeq" id="WP_080022534.1">
    <property type="nucleotide sequence ID" value="NZ_LTAY01000034.1"/>
</dbReference>
<dbReference type="SUPFAM" id="SSF50346">
    <property type="entry name" value="PRC-barrel domain"/>
    <property type="match status" value="2"/>
</dbReference>
<dbReference type="Proteomes" id="UP000191448">
    <property type="component" value="Unassembled WGS sequence"/>
</dbReference>
<evidence type="ECO:0000313" key="2">
    <source>
        <dbReference type="EMBL" id="OPX48305.1"/>
    </source>
</evidence>
<reference evidence="2 3" key="1">
    <citation type="submission" date="2016-02" db="EMBL/GenBank/DDBJ databases">
        <title>Genome sequence of Clostridium thermobutyricum DSM 4928.</title>
        <authorList>
            <person name="Poehlein A."/>
            <person name="Daniel R."/>
        </authorList>
    </citation>
    <scope>NUCLEOTIDE SEQUENCE [LARGE SCALE GENOMIC DNA]</scope>
    <source>
        <strain evidence="2 3">DSM 4928</strain>
    </source>
</reference>
<protein>
    <submittedName>
        <fullName evidence="2">PRC-barrel domain protein</fullName>
    </submittedName>
</protein>
<feature type="domain" description="PRC-barrel" evidence="1">
    <location>
        <begin position="74"/>
        <end position="118"/>
    </location>
</feature>
<accession>A0A1V4SX20</accession>
<dbReference type="OrthoDB" id="1716342at2"/>
<proteinExistence type="predicted"/>
<dbReference type="Pfam" id="PF05239">
    <property type="entry name" value="PRC"/>
    <property type="match status" value="2"/>
</dbReference>